<evidence type="ECO:0000313" key="8">
    <source>
        <dbReference type="EMBL" id="TKK87573.1"/>
    </source>
</evidence>
<feature type="signal peptide" evidence="6">
    <location>
        <begin position="1"/>
        <end position="28"/>
    </location>
</feature>
<keyword evidence="6" id="KW-0732">Signal</keyword>
<dbReference type="GO" id="GO:0005576">
    <property type="term" value="C:extracellular region"/>
    <property type="evidence" value="ECO:0007669"/>
    <property type="project" value="UniProtKB-SubCell"/>
</dbReference>
<protein>
    <recommendedName>
        <fullName evidence="7">Teneurin-like YD-shell domain-containing protein</fullName>
    </recommendedName>
</protein>
<dbReference type="NCBIfam" id="TIGR03696">
    <property type="entry name" value="Rhs_assc_core"/>
    <property type="match status" value="1"/>
</dbReference>
<dbReference type="InterPro" id="IPR006530">
    <property type="entry name" value="YD"/>
</dbReference>
<gene>
    <name evidence="8" type="ORF">FDA94_17260</name>
</gene>
<keyword evidence="2" id="KW-0964">Secreted</keyword>
<dbReference type="PANTHER" id="PTHR32305">
    <property type="match status" value="1"/>
</dbReference>
<sequence>MRKPAALLIALVLSGAGIVSGGTANALADWEPPVPVDVTPVPVEDNTRRTVAETAQPPRVKGPSTIVWPADTAAQITPGARAVSGQAVTVAAASSVGRVGVRVYGRAAAETAGISGVMMSVARSDGQKSTGTVGVNLDYSQFAGAYGGDWASRLRLVQLPACALTTPGAKGCGLDAAVPVDARNDAATQTLTADVALPAGGAPQLLAAAAAPAGPNGDYKATSLTPASTWQVSQQTGAFSWKYPIKSPPAVGGPSPSLAFSYSSQAVDGKTSGQNGQGSWVGDGWDMWTGFIERTYKSCLDDTKAVGGKDPNNKDKKTGDQCWWKPNATMSLNGSSTELIDLGGGKWKGTGDDGSRVELLPDASNGVYNGEHWKVTTIDGTQYFFGRRTDSAWTTQVYGNHPGDPGYESGDFAGSRETQAWRWNLDYVVDPHGNTMTLNYGKETGAYGREFDADKRQTYDRGGYLTTIDYGTRTDQSTASSRIAFEVADRCLAGATCFDSGGKAVAASWPDVPWDQYCRDKCTEQMSPTFWTQKRLAVVRAQVRDGSGFRTVESWTLKHSWLNAGVSQNEGVPMWLDSITHAGSGIKGGATVTDPAVTFSPGADPFPNRVDGADDGRTALNRFRIVSITTETGAQIGVTYLPSDCTRSSLPSVHSNGKRCFPQWATQDGTDPTLDWFNKYVVKRIDLYDNGGGFTHEQTNYDYLDTPMWKYDDSELVEEKKRTWGQWRGYGHVRVRVGLETGPQSVTEYRYFRGMDGDKQPDDKVRDVWVKDSLDGTGDAHSKRIEDHDAYQGQLREQTTFDGVGGQWISGKLTEPGFTQTGASGALKAYMVHTPVQLTRTRLADGRTQWSKVLTKVNAENLPTEVSDLGDESTAADDQCTKTSYVHNGTLWIKDKVLQTDQYGVACSVTPAVPGDVIMQERNYYDDATKPLGTAPTRGLVVKEEELKGWSGATPQWFAVTTTTYDANGRATSATDSLNRTTKTQYIPDKAGPVTEVKTTNALDHTASSLMEAAWQVPTTITDAGGRKTELEYDGAGRLTKVWLPGRTRSQDANLLYAYKVRNTAPSVTTTKKLLPDGTGRYQTSTVLFDALLRQRQAQSQAVGGGRVIADTVYDSRGLVEWTSEPYYHDTAGPGEAIAVPTKAIPSVTANTYDGAGRVTKAEFKAYGVTKWATTTAYTGTGTVVTPPIGGTKTETVQDARGRTVELRQFHSFTAATYDRTLYTYTDKGDLATITDQAGNVWRNTYDVRGNKIKLEDPDKGVSEQTFDTTGQLTSVKDARGEVLAYTYDPLGRKTALREDSATGPLRSEWLYDTAPGGLGKPAGSIRYNGAAKYSTLISGYDTGGYATGMTVTLPSETGALARTYEYKTTYKQDGQPASLTLPAVGNLPEEKLEYGYNAVGKQSYIKSGVQIYVNDTVYNQIGGRIQRILGQDDKRVWQTDTWDEPTGRLVTSSTTPELKNQTANFNYEYDQMGSVIKVSDRPNGGQQADHQCFTTDHLRRMTEAWTPAGGNCDPAARSATTLGGPAPYWHSYAYTTTGSRDTETWRTATTTTIRDFVQPAQGGAAGSKPHAVTRVDKSTGGSDTYAYDEAGNMNSRTVNGAATTLTWDAEGDLATTVQNGQSTSYLYDTEGARLIRKEPGSITAYLPHGQEVKAVGTAVTGTRYYMQGDDTVAVRTGTGLTGLLWLTQDHHNTAEAMIKAADLSATRKRSLPFGAQRGANPAFWAGEKGFVGGTNDPTGLVNIGARDYDPLLGAFISVDPVIDPLDPQQMHGYSYSNGNPLTFTDPDGLLFGIKKPEWMNKVTNVAKAVATTVASPVVSAAKGTGKFLWEHSGKISAVTGYAAMAAAMIPGGQPFAAVLGAVSTVTGIIDTVKSCKEGKKVDCAVGAAGLVPVVGKALANGPAKNAAKKAIREADAKIQARRQDVTIDEAVMGHAKPGMNVDVEAERLYQNRLKMIQAQKDRERALAAQARARARDRSWDTWGTAMNVENGYNEVCKGYRICHEREVFVPAVVKTVTSPPRRFRIPPQFLW</sequence>
<keyword evidence="3" id="KW-0677">Repeat</keyword>
<evidence type="ECO:0000256" key="6">
    <source>
        <dbReference type="SAM" id="SignalP"/>
    </source>
</evidence>
<organism evidence="8 9">
    <name type="scientific">Herbidospora galbida</name>
    <dbReference type="NCBI Taxonomy" id="2575442"/>
    <lineage>
        <taxon>Bacteria</taxon>
        <taxon>Bacillati</taxon>
        <taxon>Actinomycetota</taxon>
        <taxon>Actinomycetes</taxon>
        <taxon>Streptosporangiales</taxon>
        <taxon>Streptosporangiaceae</taxon>
        <taxon>Herbidospora</taxon>
    </lineage>
</organism>
<dbReference type="InterPro" id="IPR031325">
    <property type="entry name" value="RHS_repeat"/>
</dbReference>
<dbReference type="InterPro" id="IPR022385">
    <property type="entry name" value="Rhs_assc_core"/>
</dbReference>
<dbReference type="Proteomes" id="UP000308705">
    <property type="component" value="Unassembled WGS sequence"/>
</dbReference>
<feature type="region of interest" description="Disordered" evidence="5">
    <location>
        <begin position="1561"/>
        <end position="1580"/>
    </location>
</feature>
<dbReference type="GO" id="GO:0005737">
    <property type="term" value="C:cytoplasm"/>
    <property type="evidence" value="ECO:0007669"/>
    <property type="project" value="InterPro"/>
</dbReference>
<name>A0A4V5UZ75_9ACTN</name>
<feature type="domain" description="Teneurin-like YD-shell" evidence="7">
    <location>
        <begin position="1582"/>
        <end position="1781"/>
    </location>
</feature>
<comment type="caution">
    <text evidence="8">The sequence shown here is derived from an EMBL/GenBank/DDBJ whole genome shotgun (WGS) entry which is preliminary data.</text>
</comment>
<dbReference type="Gene3D" id="2.180.10.10">
    <property type="entry name" value="RHS repeat-associated core"/>
    <property type="match status" value="2"/>
</dbReference>
<dbReference type="RefSeq" id="WP_137248090.1">
    <property type="nucleotide sequence ID" value="NZ_SZQA01000015.1"/>
</dbReference>
<dbReference type="Pfam" id="PF05593">
    <property type="entry name" value="RHS_repeat"/>
    <property type="match status" value="2"/>
</dbReference>
<dbReference type="Pfam" id="PF25023">
    <property type="entry name" value="TEN_YD-shell"/>
    <property type="match status" value="1"/>
</dbReference>
<proteinExistence type="predicted"/>
<keyword evidence="4" id="KW-0843">Virulence</keyword>
<dbReference type="PANTHER" id="PTHR32305:SF17">
    <property type="entry name" value="TRNA NUCLEASE WAPA"/>
    <property type="match status" value="1"/>
</dbReference>
<evidence type="ECO:0000256" key="5">
    <source>
        <dbReference type="SAM" id="MobiDB-lite"/>
    </source>
</evidence>
<dbReference type="InterPro" id="IPR003284">
    <property type="entry name" value="Sal_SpvB"/>
</dbReference>
<reference evidence="8 9" key="1">
    <citation type="submission" date="2019-04" db="EMBL/GenBank/DDBJ databases">
        <title>Herbidospora sp. NEAU-GS14.nov., a novel actinomycete isolated from soil.</title>
        <authorList>
            <person name="Han L."/>
        </authorList>
    </citation>
    <scope>NUCLEOTIDE SEQUENCE [LARGE SCALE GENOMIC DNA]</scope>
    <source>
        <strain evidence="8 9">NEAU-GS14</strain>
    </source>
</reference>
<evidence type="ECO:0000256" key="2">
    <source>
        <dbReference type="ARBA" id="ARBA00022525"/>
    </source>
</evidence>
<evidence type="ECO:0000256" key="4">
    <source>
        <dbReference type="ARBA" id="ARBA00023026"/>
    </source>
</evidence>
<dbReference type="NCBIfam" id="TIGR01643">
    <property type="entry name" value="YD_repeat_2x"/>
    <property type="match status" value="2"/>
</dbReference>
<keyword evidence="9" id="KW-1185">Reference proteome</keyword>
<comment type="subcellular location">
    <subcellularLocation>
        <location evidence="1">Secreted</location>
    </subcellularLocation>
</comment>
<feature type="chain" id="PRO_5020426238" description="Teneurin-like YD-shell domain-containing protein" evidence="6">
    <location>
        <begin position="29"/>
        <end position="2032"/>
    </location>
</feature>
<evidence type="ECO:0000313" key="9">
    <source>
        <dbReference type="Proteomes" id="UP000308705"/>
    </source>
</evidence>
<dbReference type="Pfam" id="PF03534">
    <property type="entry name" value="SpvB"/>
    <property type="match status" value="1"/>
</dbReference>
<dbReference type="InterPro" id="IPR056823">
    <property type="entry name" value="TEN-like_YD-shell"/>
</dbReference>
<dbReference type="OrthoDB" id="291011at2"/>
<dbReference type="InterPro" id="IPR050708">
    <property type="entry name" value="T6SS_VgrG/RHS"/>
</dbReference>
<evidence type="ECO:0000256" key="1">
    <source>
        <dbReference type="ARBA" id="ARBA00004613"/>
    </source>
</evidence>
<evidence type="ECO:0000259" key="7">
    <source>
        <dbReference type="Pfam" id="PF25023"/>
    </source>
</evidence>
<dbReference type="EMBL" id="SZQA01000015">
    <property type="protein sequence ID" value="TKK87573.1"/>
    <property type="molecule type" value="Genomic_DNA"/>
</dbReference>
<evidence type="ECO:0000256" key="3">
    <source>
        <dbReference type="ARBA" id="ARBA00022737"/>
    </source>
</evidence>
<accession>A0A4V5UZ75</accession>